<feature type="region of interest" description="Disordered" evidence="1">
    <location>
        <begin position="165"/>
        <end position="191"/>
    </location>
</feature>
<evidence type="ECO:0000313" key="2">
    <source>
        <dbReference type="EMBL" id="CAI0651702.1"/>
    </source>
</evidence>
<reference evidence="2" key="1">
    <citation type="submission" date="2022-08" db="EMBL/GenBank/DDBJ databases">
        <authorList>
            <person name="Giroux E."/>
            <person name="Giroux E."/>
        </authorList>
    </citation>
    <scope>NUCLEOTIDE SEQUENCE</scope>
    <source>
        <strain evidence="2">H1091258</strain>
    </source>
</reference>
<accession>A0A9W4WD26</accession>
<evidence type="ECO:0000256" key="1">
    <source>
        <dbReference type="SAM" id="MobiDB-lite"/>
    </source>
</evidence>
<name>A0A9W4WD26_9PEZI</name>
<organism evidence="2 3">
    <name type="scientific">Colletotrichum noveboracense</name>
    <dbReference type="NCBI Taxonomy" id="2664923"/>
    <lineage>
        <taxon>Eukaryota</taxon>
        <taxon>Fungi</taxon>
        <taxon>Dikarya</taxon>
        <taxon>Ascomycota</taxon>
        <taxon>Pezizomycotina</taxon>
        <taxon>Sordariomycetes</taxon>
        <taxon>Hypocreomycetidae</taxon>
        <taxon>Glomerellales</taxon>
        <taxon>Glomerellaceae</taxon>
        <taxon>Colletotrichum</taxon>
        <taxon>Colletotrichum gloeosporioides species complex</taxon>
    </lineage>
</organism>
<dbReference type="AlphaFoldDB" id="A0A9W4WD26"/>
<dbReference type="EMBL" id="CAMGZC010001143">
    <property type="protein sequence ID" value="CAI0651702.1"/>
    <property type="molecule type" value="Genomic_DNA"/>
</dbReference>
<evidence type="ECO:0000313" key="3">
    <source>
        <dbReference type="Proteomes" id="UP001152533"/>
    </source>
</evidence>
<protein>
    <submittedName>
        <fullName evidence="2">Uncharacterized protein</fullName>
    </submittedName>
</protein>
<dbReference type="Proteomes" id="UP001152533">
    <property type="component" value="Unassembled WGS sequence"/>
</dbReference>
<sequence length="200" mass="22475">MAKRKTKTAARSSKLGVILSYKSTTKPSSYVDTFDLRVLPANPPCPASWISESKAQLIDPEAEKCAGGRQRHMAHPDRWVPLKILAARKGTDKRGTFVVQYETRFVGRTEAAWVAATKVGIVLIAEFWESYKAHSGRSQEDWLEGWKLSKSAVDSLGLEKNCKSLEDKGSARPNRKKRIGGKHEENEDDLQEWFPALTHH</sequence>
<keyword evidence="3" id="KW-1185">Reference proteome</keyword>
<gene>
    <name evidence="2" type="ORF">CGXH109_LOCUS109458</name>
</gene>
<dbReference type="OrthoDB" id="4798099at2759"/>
<comment type="caution">
    <text evidence="2">The sequence shown here is derived from an EMBL/GenBank/DDBJ whole genome shotgun (WGS) entry which is preliminary data.</text>
</comment>
<proteinExistence type="predicted"/>